<reference evidence="2" key="1">
    <citation type="journal article" date="2021" name="BMC Genomics">
        <title>Chromosome-level genome assembly and manually-curated proteome of model necrotroph Parastagonospora nodorum Sn15 reveals a genome-wide trove of candidate effector homologs, and redundancy of virulence-related functions within an accessory chromosome.</title>
        <authorList>
            <person name="Bertazzoni S."/>
            <person name="Jones D.A.B."/>
            <person name="Phan H.T."/>
            <person name="Tan K.-C."/>
            <person name="Hane J.K."/>
        </authorList>
    </citation>
    <scope>NUCLEOTIDE SEQUENCE [LARGE SCALE GENOMIC DNA]</scope>
    <source>
        <strain evidence="2">SN15 / ATCC MYA-4574 / FGSC 10173)</strain>
    </source>
</reference>
<gene>
    <name evidence="1" type="ORF">JI435_410700</name>
</gene>
<dbReference type="VEuPathDB" id="FungiDB:JI435_410700"/>
<accession>A0A7U2F4K1</accession>
<evidence type="ECO:0000313" key="2">
    <source>
        <dbReference type="Proteomes" id="UP000663193"/>
    </source>
</evidence>
<evidence type="ECO:0000313" key="1">
    <source>
        <dbReference type="EMBL" id="QRC97533.1"/>
    </source>
</evidence>
<dbReference type="EMBL" id="CP069029">
    <property type="protein sequence ID" value="QRC97533.1"/>
    <property type="molecule type" value="Genomic_DNA"/>
</dbReference>
<name>A0A7U2F4K1_PHANO</name>
<dbReference type="AlphaFoldDB" id="A0A7U2F4K1"/>
<keyword evidence="2" id="KW-1185">Reference proteome</keyword>
<proteinExistence type="predicted"/>
<protein>
    <submittedName>
        <fullName evidence="1">Uncharacterized protein</fullName>
    </submittedName>
</protein>
<sequence length="112" mass="12419">MGPMLQRPWPLNFIMTQSAEKMTKYGPYASTPAHKTPCSLTPQVSHACCKDLMEVVALVLSCFAARGDVVDMILGRGSALVRRTSYIRCASVADSCVRRCIQCKFTLRETFP</sequence>
<organism evidence="1 2">
    <name type="scientific">Phaeosphaeria nodorum (strain SN15 / ATCC MYA-4574 / FGSC 10173)</name>
    <name type="common">Glume blotch fungus</name>
    <name type="synonym">Parastagonospora nodorum</name>
    <dbReference type="NCBI Taxonomy" id="321614"/>
    <lineage>
        <taxon>Eukaryota</taxon>
        <taxon>Fungi</taxon>
        <taxon>Dikarya</taxon>
        <taxon>Ascomycota</taxon>
        <taxon>Pezizomycotina</taxon>
        <taxon>Dothideomycetes</taxon>
        <taxon>Pleosporomycetidae</taxon>
        <taxon>Pleosporales</taxon>
        <taxon>Pleosporineae</taxon>
        <taxon>Phaeosphaeriaceae</taxon>
        <taxon>Parastagonospora</taxon>
    </lineage>
</organism>
<dbReference type="Proteomes" id="UP000663193">
    <property type="component" value="Chromosome 7"/>
</dbReference>